<sequence length="178" mass="20693">MISFMKRSHGTLWSLSHEQTTYTYMSRDYPKFLPLELPKTLLATDDFEEYQVYGEAAVDDWSMQVPRNNGAVRLGDNHRALIVATGHELHCLYRMISAMNYPDIPASAPEHSLHCLDYLRQSILCNADLTLERFDPLERVISQPKLGTVHVCRDWTVLFKSLEENFEEWIDFYSNSNT</sequence>
<dbReference type="Pfam" id="PF11807">
    <property type="entry name" value="UstYa"/>
    <property type="match status" value="1"/>
</dbReference>
<reference evidence="4 5" key="1">
    <citation type="submission" date="2015-04" db="EMBL/GenBank/DDBJ databases">
        <title>Complete genome sequence of Schizopora paradoxa KUC8140, a cosmopolitan wood degrader in East Asia.</title>
        <authorList>
            <consortium name="DOE Joint Genome Institute"/>
            <person name="Min B."/>
            <person name="Park H."/>
            <person name="Jang Y."/>
            <person name="Kim J.-J."/>
            <person name="Kim K.H."/>
            <person name="Pangilinan J."/>
            <person name="Lipzen A."/>
            <person name="Riley R."/>
            <person name="Grigoriev I.V."/>
            <person name="Spatafora J.W."/>
            <person name="Choi I.-G."/>
        </authorList>
    </citation>
    <scope>NUCLEOTIDE SEQUENCE [LARGE SCALE GENOMIC DNA]</scope>
    <source>
        <strain evidence="4 5">KUC8140</strain>
    </source>
</reference>
<dbReference type="InterPro" id="IPR021765">
    <property type="entry name" value="UstYa-like"/>
</dbReference>
<evidence type="ECO:0000256" key="1">
    <source>
        <dbReference type="ARBA" id="ARBA00004685"/>
    </source>
</evidence>
<evidence type="ECO:0000256" key="2">
    <source>
        <dbReference type="ARBA" id="ARBA00023002"/>
    </source>
</evidence>
<evidence type="ECO:0000256" key="3">
    <source>
        <dbReference type="ARBA" id="ARBA00035112"/>
    </source>
</evidence>
<dbReference type="InParanoid" id="A0A0H2S2F8"/>
<comment type="pathway">
    <text evidence="1">Mycotoxin biosynthesis.</text>
</comment>
<dbReference type="OrthoDB" id="3687641at2759"/>
<dbReference type="GO" id="GO:0016491">
    <property type="term" value="F:oxidoreductase activity"/>
    <property type="evidence" value="ECO:0007669"/>
    <property type="project" value="UniProtKB-KW"/>
</dbReference>
<dbReference type="STRING" id="27342.A0A0H2S2F8"/>
<dbReference type="AlphaFoldDB" id="A0A0H2S2F8"/>
<evidence type="ECO:0000313" key="4">
    <source>
        <dbReference type="EMBL" id="KLO18219.1"/>
    </source>
</evidence>
<dbReference type="EMBL" id="KQ085896">
    <property type="protein sequence ID" value="KLO18219.1"/>
    <property type="molecule type" value="Genomic_DNA"/>
</dbReference>
<name>A0A0H2S2F8_9AGAM</name>
<protein>
    <submittedName>
        <fullName evidence="4">Uncharacterized protein</fullName>
    </submittedName>
</protein>
<organism evidence="4 5">
    <name type="scientific">Schizopora paradoxa</name>
    <dbReference type="NCBI Taxonomy" id="27342"/>
    <lineage>
        <taxon>Eukaryota</taxon>
        <taxon>Fungi</taxon>
        <taxon>Dikarya</taxon>
        <taxon>Basidiomycota</taxon>
        <taxon>Agaricomycotina</taxon>
        <taxon>Agaricomycetes</taxon>
        <taxon>Hymenochaetales</taxon>
        <taxon>Schizoporaceae</taxon>
        <taxon>Schizopora</taxon>
    </lineage>
</organism>
<dbReference type="PANTHER" id="PTHR33365:SF11">
    <property type="entry name" value="TAT PATHWAY SIGNAL SEQUENCE"/>
    <property type="match status" value="1"/>
</dbReference>
<dbReference type="GO" id="GO:0043386">
    <property type="term" value="P:mycotoxin biosynthetic process"/>
    <property type="evidence" value="ECO:0007669"/>
    <property type="project" value="InterPro"/>
</dbReference>
<keyword evidence="5" id="KW-1185">Reference proteome</keyword>
<gene>
    <name evidence="4" type="ORF">SCHPADRAFT_125502</name>
</gene>
<keyword evidence="2" id="KW-0560">Oxidoreductase</keyword>
<dbReference type="PANTHER" id="PTHR33365">
    <property type="entry name" value="YALI0B05434P"/>
    <property type="match status" value="1"/>
</dbReference>
<dbReference type="Proteomes" id="UP000053477">
    <property type="component" value="Unassembled WGS sequence"/>
</dbReference>
<evidence type="ECO:0000313" key="5">
    <source>
        <dbReference type="Proteomes" id="UP000053477"/>
    </source>
</evidence>
<comment type="similarity">
    <text evidence="3">Belongs to the ustYa family.</text>
</comment>
<accession>A0A0H2S2F8</accession>
<proteinExistence type="inferred from homology"/>